<gene>
    <name evidence="1" type="ORF">DFA_08893</name>
</gene>
<protein>
    <submittedName>
        <fullName evidence="1">Uncharacterized protein</fullName>
    </submittedName>
</protein>
<accession>F4Q4U6</accession>
<evidence type="ECO:0000313" key="2">
    <source>
        <dbReference type="Proteomes" id="UP000007797"/>
    </source>
</evidence>
<dbReference type="GeneID" id="14869583"/>
<name>F4Q4U6_CACFS</name>
<dbReference type="RefSeq" id="XP_004356376.1">
    <property type="nucleotide sequence ID" value="XM_004356323.1"/>
</dbReference>
<dbReference type="Proteomes" id="UP000007797">
    <property type="component" value="Unassembled WGS sequence"/>
</dbReference>
<dbReference type="AlphaFoldDB" id="F4Q4U6"/>
<evidence type="ECO:0000313" key="1">
    <source>
        <dbReference type="EMBL" id="EGG17892.1"/>
    </source>
</evidence>
<dbReference type="KEGG" id="dfa:DFA_08893"/>
<sequence length="419" mass="47146">MALSYIINILINIDRDQYTNKATLFLILCLGIINGQSSPMMVFNQQPDQSIEYLEIDIYSGQVLKNQSIANNDGVKILKYMQAADPFVSFFTTNGTNFQIYTFNVNTNEFINTFNSTTNFLNEPTFSDQPFGYFWKQTSTAYFPGPTQLNRTAQFNSVPTSAFDGIDYFYVHFSIGDITGISEFSLLGSTSKQVILSTPGRQIQGTQQLFMLYGQLYLCVLENGVGVTVSILNLDNGEVDIIYKDLNPEYQNTFQPFVLNKINGSISILVKTSDNKILSTFIFFNQSTKQFTIDNVIPEKSNIIIPVVIISNRDNALLVSGQVNYTYTASPRVTSTGSTALFINMRVFSPADCPMNQYPTGYPEKVVSFLPGQCYNYPNHTSVAMYIVNTILFSYNEYASWNCLNPLVTTFQFSYNPVS</sequence>
<keyword evidence="2" id="KW-1185">Reference proteome</keyword>
<organism evidence="1 2">
    <name type="scientific">Cavenderia fasciculata</name>
    <name type="common">Slime mold</name>
    <name type="synonym">Dictyostelium fasciculatum</name>
    <dbReference type="NCBI Taxonomy" id="261658"/>
    <lineage>
        <taxon>Eukaryota</taxon>
        <taxon>Amoebozoa</taxon>
        <taxon>Evosea</taxon>
        <taxon>Eumycetozoa</taxon>
        <taxon>Dictyostelia</taxon>
        <taxon>Acytosteliales</taxon>
        <taxon>Cavenderiaceae</taxon>
        <taxon>Cavenderia</taxon>
    </lineage>
</organism>
<dbReference type="EMBL" id="GL883021">
    <property type="protein sequence ID" value="EGG17892.1"/>
    <property type="molecule type" value="Genomic_DNA"/>
</dbReference>
<proteinExistence type="predicted"/>
<reference evidence="2" key="1">
    <citation type="journal article" date="2011" name="Genome Res.">
        <title>Phylogeny-wide analysis of social amoeba genomes highlights ancient origins for complex intercellular communication.</title>
        <authorList>
            <person name="Heidel A.J."/>
            <person name="Lawal H.M."/>
            <person name="Felder M."/>
            <person name="Schilde C."/>
            <person name="Helps N.R."/>
            <person name="Tunggal B."/>
            <person name="Rivero F."/>
            <person name="John U."/>
            <person name="Schleicher M."/>
            <person name="Eichinger L."/>
            <person name="Platzer M."/>
            <person name="Noegel A.A."/>
            <person name="Schaap P."/>
            <person name="Gloeckner G."/>
        </authorList>
    </citation>
    <scope>NUCLEOTIDE SEQUENCE [LARGE SCALE GENOMIC DNA]</scope>
    <source>
        <strain evidence="2">SH3</strain>
    </source>
</reference>